<evidence type="ECO:0000313" key="2">
    <source>
        <dbReference type="Proteomes" id="UP000289738"/>
    </source>
</evidence>
<dbReference type="AlphaFoldDB" id="A0A444ZSG3"/>
<evidence type="ECO:0000313" key="1">
    <source>
        <dbReference type="EMBL" id="RYR17129.1"/>
    </source>
</evidence>
<protein>
    <submittedName>
        <fullName evidence="1">Uncharacterized protein</fullName>
    </submittedName>
</protein>
<proteinExistence type="predicted"/>
<accession>A0A444ZSG3</accession>
<keyword evidence="2" id="KW-1185">Reference proteome</keyword>
<comment type="caution">
    <text evidence="1">The sequence shown here is derived from an EMBL/GenBank/DDBJ whole genome shotgun (WGS) entry which is preliminary data.</text>
</comment>
<gene>
    <name evidence="1" type="ORF">Ahy_B03g061918</name>
</gene>
<reference evidence="1 2" key="1">
    <citation type="submission" date="2019-01" db="EMBL/GenBank/DDBJ databases">
        <title>Sequencing of cultivated peanut Arachis hypogaea provides insights into genome evolution and oil improvement.</title>
        <authorList>
            <person name="Chen X."/>
        </authorList>
    </citation>
    <scope>NUCLEOTIDE SEQUENCE [LARGE SCALE GENOMIC DNA]</scope>
    <source>
        <strain evidence="2">cv. Fuhuasheng</strain>
        <tissue evidence="1">Leaves</tissue>
    </source>
</reference>
<dbReference type="Proteomes" id="UP000289738">
    <property type="component" value="Chromosome B03"/>
</dbReference>
<name>A0A444ZSG3_ARAHY</name>
<organism evidence="1 2">
    <name type="scientific">Arachis hypogaea</name>
    <name type="common">Peanut</name>
    <dbReference type="NCBI Taxonomy" id="3818"/>
    <lineage>
        <taxon>Eukaryota</taxon>
        <taxon>Viridiplantae</taxon>
        <taxon>Streptophyta</taxon>
        <taxon>Embryophyta</taxon>
        <taxon>Tracheophyta</taxon>
        <taxon>Spermatophyta</taxon>
        <taxon>Magnoliopsida</taxon>
        <taxon>eudicotyledons</taxon>
        <taxon>Gunneridae</taxon>
        <taxon>Pentapetalae</taxon>
        <taxon>rosids</taxon>
        <taxon>fabids</taxon>
        <taxon>Fabales</taxon>
        <taxon>Fabaceae</taxon>
        <taxon>Papilionoideae</taxon>
        <taxon>50 kb inversion clade</taxon>
        <taxon>dalbergioids sensu lato</taxon>
        <taxon>Dalbergieae</taxon>
        <taxon>Pterocarpus clade</taxon>
        <taxon>Arachis</taxon>
    </lineage>
</organism>
<sequence>MPFITRQLVYCTHFCQRDWDGKKFPAWVRATNCQQCIIFSERSVLRVENCRELLNIPRLQVGGQEHKSHSQSKDCNGQTCCAAMASVYPLVPHKETILLIAPSNHQKASSELQRLLQCCPDKLVPGHHSALWLKHQIQIPAASLDNSGLSEKYI</sequence>
<dbReference type="EMBL" id="SDMP01000013">
    <property type="protein sequence ID" value="RYR17129.1"/>
    <property type="molecule type" value="Genomic_DNA"/>
</dbReference>